<evidence type="ECO:0000313" key="1">
    <source>
        <dbReference type="EMBL" id="QTC45299.1"/>
    </source>
</evidence>
<dbReference type="Proteomes" id="UP000663901">
    <property type="component" value="Chromosome"/>
</dbReference>
<accession>A0A8A4K3W0</accession>
<dbReference type="EMBL" id="CP059084">
    <property type="protein sequence ID" value="QTC45299.1"/>
    <property type="molecule type" value="Genomic_DNA"/>
</dbReference>
<gene>
    <name evidence="1" type="ORF">H0Z12_16515</name>
</gene>
<protein>
    <submittedName>
        <fullName evidence="1">Uncharacterized protein</fullName>
    </submittedName>
</protein>
<dbReference type="InterPro" id="IPR046516">
    <property type="entry name" value="DUF6694"/>
</dbReference>
<reference evidence="1" key="1">
    <citation type="submission" date="2020-07" db="EMBL/GenBank/DDBJ databases">
        <title>Genome Sequences for Panteoa spp. that cause Center Rot in Onions.</title>
        <authorList>
            <person name="Asselin J.A."/>
            <person name="Helmann T."/>
            <person name="Beer S."/>
            <person name="Stodghill P."/>
        </authorList>
    </citation>
    <scope>NUCLEOTIDE SEQUENCE</scope>
    <source>
        <strain evidence="1">OC5a</strain>
    </source>
</reference>
<dbReference type="RefSeq" id="WP_014606334.1">
    <property type="nucleotide sequence ID" value="NZ_CP020943.2"/>
</dbReference>
<name>A0A8A4K3W0_PANAN</name>
<organism evidence="1 2">
    <name type="scientific">Pantoea ananas</name>
    <name type="common">Erwinia uredovora</name>
    <dbReference type="NCBI Taxonomy" id="553"/>
    <lineage>
        <taxon>Bacteria</taxon>
        <taxon>Pseudomonadati</taxon>
        <taxon>Pseudomonadota</taxon>
        <taxon>Gammaproteobacteria</taxon>
        <taxon>Enterobacterales</taxon>
        <taxon>Erwiniaceae</taxon>
        <taxon>Pantoea</taxon>
    </lineage>
</organism>
<evidence type="ECO:0000313" key="2">
    <source>
        <dbReference type="Proteomes" id="UP000663901"/>
    </source>
</evidence>
<dbReference type="AlphaFoldDB" id="A0A8A4K3W0"/>
<dbReference type="PROSITE" id="PS51257">
    <property type="entry name" value="PROKAR_LIPOPROTEIN"/>
    <property type="match status" value="1"/>
</dbReference>
<dbReference type="Pfam" id="PF20404">
    <property type="entry name" value="DUF6694"/>
    <property type="match status" value="1"/>
</dbReference>
<dbReference type="GeneID" id="57269124"/>
<proteinExistence type="predicted"/>
<sequence length="111" mass="11871">MKKAVAVILLAFALTGCGEPKIDGSSEQAFQTSMQKVRDSLAEDKRAAFNDAIQVIAFSQVSMKELMQAGSGDEGGRALIDKKIKGALAGKTGEEVIDYAHKIKQERAANQ</sequence>